<keyword evidence="1" id="KW-0175">Coiled coil</keyword>
<gene>
    <name evidence="2" type="ORF">SAMN05877842_10320</name>
</gene>
<dbReference type="Proteomes" id="UP000219252">
    <property type="component" value="Unassembled WGS sequence"/>
</dbReference>
<evidence type="ECO:0000313" key="3">
    <source>
        <dbReference type="Proteomes" id="UP000219252"/>
    </source>
</evidence>
<feature type="coiled-coil region" evidence="1">
    <location>
        <begin position="199"/>
        <end position="394"/>
    </location>
</feature>
<sequence>MIYGLYLNSMEGCVDLVNKKGVNYPYIKVKGVELQELDFYLVKMFSTSKLSKYILSDSYLSKNLPFNRVELISNSIQHDELVKEIVNNMENSYKVYNNMMRETIIDIQRFEDKIKKRKDYLNITNNSEKSAFLFNELCNELKNVSFTKNKLICWLRLKPNLHDKLLELIKHDGKNGDNDMNEIIKEEHLNEKQTFSDQIHMLKKIIISMEEQSNELENQKNDVLNSQVLSLKEELDQIRNEIVKKDKEIKSKNREIQKFQKKYDDEVNNRNRDKDLIKKLQKDLGEQGSKLGELRKELDKALTEKNFLEQNITQLTYRNGEIEEKIKVEYTNELNKQLALQKSRYEEKLDLLESSHESSLKMNEKLYADLKMKFDEIENDNNILQSQVSELKLQLIKKDEKTQNPINVNSKTANKEEESLDLTTLFGSNEFEPEFT</sequence>
<evidence type="ECO:0000313" key="2">
    <source>
        <dbReference type="EMBL" id="SOC37089.1"/>
    </source>
</evidence>
<dbReference type="AlphaFoldDB" id="A0A285U5G7"/>
<name>A0A285U5G7_9BACL</name>
<dbReference type="EMBL" id="OBQC01000003">
    <property type="protein sequence ID" value="SOC37089.1"/>
    <property type="molecule type" value="Genomic_DNA"/>
</dbReference>
<proteinExistence type="predicted"/>
<accession>A0A285U5G7</accession>
<organism evidence="2 3">
    <name type="scientific">Ureibacillus acetophenoni</name>
    <dbReference type="NCBI Taxonomy" id="614649"/>
    <lineage>
        <taxon>Bacteria</taxon>
        <taxon>Bacillati</taxon>
        <taxon>Bacillota</taxon>
        <taxon>Bacilli</taxon>
        <taxon>Bacillales</taxon>
        <taxon>Caryophanaceae</taxon>
        <taxon>Ureibacillus</taxon>
    </lineage>
</organism>
<protein>
    <submittedName>
        <fullName evidence="2">Uncharacterized protein</fullName>
    </submittedName>
</protein>
<keyword evidence="3" id="KW-1185">Reference proteome</keyword>
<reference evidence="3" key="1">
    <citation type="submission" date="2017-08" db="EMBL/GenBank/DDBJ databases">
        <authorList>
            <person name="Varghese N."/>
            <person name="Submissions S."/>
        </authorList>
    </citation>
    <scope>NUCLEOTIDE SEQUENCE [LARGE SCALE GENOMIC DNA]</scope>
    <source>
        <strain evidence="3">JC23</strain>
    </source>
</reference>
<evidence type="ECO:0000256" key="1">
    <source>
        <dbReference type="SAM" id="Coils"/>
    </source>
</evidence>